<organism evidence="3 4">
    <name type="scientific">Candidatus Onthousia excrementipullorum</name>
    <dbReference type="NCBI Taxonomy" id="2840884"/>
    <lineage>
        <taxon>Bacteria</taxon>
        <taxon>Bacillati</taxon>
        <taxon>Bacillota</taxon>
        <taxon>Bacilli</taxon>
        <taxon>Candidatus Onthousia</taxon>
    </lineage>
</organism>
<reference evidence="3" key="1">
    <citation type="submission" date="2020-10" db="EMBL/GenBank/DDBJ databases">
        <authorList>
            <person name="Gilroy R."/>
        </authorList>
    </citation>
    <scope>NUCLEOTIDE SEQUENCE</scope>
    <source>
        <strain evidence="3">CHK184-20233</strain>
    </source>
</reference>
<name>A0A9D1DV97_9FIRM</name>
<reference evidence="3" key="2">
    <citation type="journal article" date="2021" name="PeerJ">
        <title>Extensive microbial diversity within the chicken gut microbiome revealed by metagenomics and culture.</title>
        <authorList>
            <person name="Gilroy R."/>
            <person name="Ravi A."/>
            <person name="Getino M."/>
            <person name="Pursley I."/>
            <person name="Horton D.L."/>
            <person name="Alikhan N.F."/>
            <person name="Baker D."/>
            <person name="Gharbi K."/>
            <person name="Hall N."/>
            <person name="Watson M."/>
            <person name="Adriaenssens E.M."/>
            <person name="Foster-Nyarko E."/>
            <person name="Jarju S."/>
            <person name="Secka A."/>
            <person name="Antonio M."/>
            <person name="Oren A."/>
            <person name="Chaudhuri R.R."/>
            <person name="La Ragione R."/>
            <person name="Hildebrand F."/>
            <person name="Pallen M.J."/>
        </authorList>
    </citation>
    <scope>NUCLEOTIDE SEQUENCE</scope>
    <source>
        <strain evidence="3">CHK184-20233</strain>
    </source>
</reference>
<feature type="region of interest" description="Disordered" evidence="1">
    <location>
        <begin position="44"/>
        <end position="72"/>
    </location>
</feature>
<accession>A0A9D1DV97</accession>
<gene>
    <name evidence="3" type="ORF">IAB38_06205</name>
</gene>
<feature type="compositionally biased region" description="Polar residues" evidence="1">
    <location>
        <begin position="63"/>
        <end position="72"/>
    </location>
</feature>
<dbReference type="EMBL" id="DVHC01000062">
    <property type="protein sequence ID" value="HIR59627.1"/>
    <property type="molecule type" value="Genomic_DNA"/>
</dbReference>
<evidence type="ECO:0000256" key="1">
    <source>
        <dbReference type="SAM" id="MobiDB-lite"/>
    </source>
</evidence>
<keyword evidence="2" id="KW-0812">Transmembrane</keyword>
<evidence type="ECO:0000256" key="2">
    <source>
        <dbReference type="SAM" id="Phobius"/>
    </source>
</evidence>
<feature type="transmembrane region" description="Helical" evidence="2">
    <location>
        <begin position="12"/>
        <end position="31"/>
    </location>
</feature>
<comment type="caution">
    <text evidence="3">The sequence shown here is derived from an EMBL/GenBank/DDBJ whole genome shotgun (WGS) entry which is preliminary data.</text>
</comment>
<keyword evidence="2" id="KW-1133">Transmembrane helix</keyword>
<dbReference type="Proteomes" id="UP000824232">
    <property type="component" value="Unassembled WGS sequence"/>
</dbReference>
<evidence type="ECO:0000313" key="4">
    <source>
        <dbReference type="Proteomes" id="UP000824232"/>
    </source>
</evidence>
<dbReference type="AlphaFoldDB" id="A0A9D1DV97"/>
<evidence type="ECO:0000313" key="3">
    <source>
        <dbReference type="EMBL" id="HIR59627.1"/>
    </source>
</evidence>
<keyword evidence="2" id="KW-0472">Membrane</keyword>
<proteinExistence type="predicted"/>
<sequence>MENKKSKTGLHVFVGILLGIIICGGVVFATYELGYLTFNGKEEKVDTENDNATNNDQTEEDTSASSLEFDTSNIKNGGESSYTLANYSGTINISIDETGKVATLSYNRATLSNTYLLNWDLTGVEEGVLESQTITFNNKVNDVLFSGIGQDRTGDIILFLMEDGTIAYIPVYQTLSTNGAEGLATYQTISNVKDVVKFYTASVTSGTSSGVTVLAQTKDGTLYDLAPMINNTSNNE</sequence>
<protein>
    <submittedName>
        <fullName evidence="3">Uncharacterized protein</fullName>
    </submittedName>
</protein>